<dbReference type="Proteomes" id="UP001501285">
    <property type="component" value="Unassembled WGS sequence"/>
</dbReference>
<accession>A0ABN1ZPT9</accession>
<sequence length="274" mass="28933">MIHSKVTVVFCGEEHSVSPDTGLTIGRTGDVEVDDNPYLHRTFLVVSHEAGFWWLSNTGSTLTATVADEQGLFQAFLNPGARIPLAMRKLLVWFTAGPTTYDFEIHVASPAFKTVTAEAPGAGNADGSEDEVGAATVGRVSLTPDQKLLIVALCEPFLRRREAGTSQIPSSAAAAQRLGWTLTRFNRKLDNVCQKLADAGTRGLHGGVGKLATNRKARLVEHALSTKLLTEDDLALLDGPTDACTTSAGTSAGVSASAAERAADRMVTAEQGNA</sequence>
<comment type="caution">
    <text evidence="1">The sequence shown here is derived from an EMBL/GenBank/DDBJ whole genome shotgun (WGS) entry which is preliminary data.</text>
</comment>
<reference evidence="1 2" key="1">
    <citation type="journal article" date="2019" name="Int. J. Syst. Evol. Microbiol.">
        <title>The Global Catalogue of Microorganisms (GCM) 10K type strain sequencing project: providing services to taxonomists for standard genome sequencing and annotation.</title>
        <authorList>
            <consortium name="The Broad Institute Genomics Platform"/>
            <consortium name="The Broad Institute Genome Sequencing Center for Infectious Disease"/>
            <person name="Wu L."/>
            <person name="Ma J."/>
        </authorList>
    </citation>
    <scope>NUCLEOTIDE SEQUENCE [LARGE SCALE GENOMIC DNA]</scope>
    <source>
        <strain evidence="1 2">JCM 14283</strain>
    </source>
</reference>
<keyword evidence="2" id="KW-1185">Reference proteome</keyword>
<dbReference type="EMBL" id="BAAANB010000111">
    <property type="protein sequence ID" value="GAA1501908.1"/>
    <property type="molecule type" value="Genomic_DNA"/>
</dbReference>
<gene>
    <name evidence="1" type="ORF">GCM10009740_38410</name>
</gene>
<name>A0ABN1ZPT9_9MICO</name>
<organism evidence="1 2">
    <name type="scientific">Terrabacter terrae</name>
    <dbReference type="NCBI Taxonomy" id="318434"/>
    <lineage>
        <taxon>Bacteria</taxon>
        <taxon>Bacillati</taxon>
        <taxon>Actinomycetota</taxon>
        <taxon>Actinomycetes</taxon>
        <taxon>Micrococcales</taxon>
        <taxon>Intrasporangiaceae</taxon>
        <taxon>Terrabacter</taxon>
    </lineage>
</organism>
<proteinExistence type="predicted"/>
<evidence type="ECO:0000313" key="1">
    <source>
        <dbReference type="EMBL" id="GAA1501908.1"/>
    </source>
</evidence>
<evidence type="ECO:0000313" key="2">
    <source>
        <dbReference type="Proteomes" id="UP001501285"/>
    </source>
</evidence>
<evidence type="ECO:0008006" key="3">
    <source>
        <dbReference type="Google" id="ProtNLM"/>
    </source>
</evidence>
<protein>
    <recommendedName>
        <fullName evidence="3">FHA domain-containing protein</fullName>
    </recommendedName>
</protein>
<dbReference type="RefSeq" id="WP_425580036.1">
    <property type="nucleotide sequence ID" value="NZ_BAAANB010000111.1"/>
</dbReference>